<evidence type="ECO:0000259" key="8">
    <source>
        <dbReference type="Pfam" id="PF10411"/>
    </source>
</evidence>
<keyword evidence="5" id="KW-1015">Disulfide bond</keyword>
<keyword evidence="6" id="KW-0676">Redox-active center</keyword>
<gene>
    <name evidence="10" type="ordered locus">PERMA_A0039</name>
</gene>
<dbReference type="InterPro" id="IPR051470">
    <property type="entry name" value="Thiol:disulfide_interchange"/>
</dbReference>
<dbReference type="AlphaFoldDB" id="C0QUW8"/>
<dbReference type="HOGENOM" id="CLU_083593_1_1_0"/>
<dbReference type="KEGG" id="pmx:PERMA_A0039"/>
<feature type="chain" id="PRO_5002902570" evidence="7">
    <location>
        <begin position="18"/>
        <end position="222"/>
    </location>
</feature>
<evidence type="ECO:0000256" key="3">
    <source>
        <dbReference type="ARBA" id="ARBA00022729"/>
    </source>
</evidence>
<dbReference type="CDD" id="cd03020">
    <property type="entry name" value="DsbA_DsbC_DsbG"/>
    <property type="match status" value="1"/>
</dbReference>
<evidence type="ECO:0000256" key="1">
    <source>
        <dbReference type="ARBA" id="ARBA00004418"/>
    </source>
</evidence>
<dbReference type="Gene3D" id="3.10.450.70">
    <property type="entry name" value="Disulphide bond isomerase, DsbC/G, N-terminal"/>
    <property type="match status" value="1"/>
</dbReference>
<keyword evidence="3 7" id="KW-0732">Signal</keyword>
<dbReference type="InterPro" id="IPR036249">
    <property type="entry name" value="Thioredoxin-like_sf"/>
</dbReference>
<dbReference type="InterPro" id="IPR012336">
    <property type="entry name" value="Thioredoxin-like_fold"/>
</dbReference>
<evidence type="ECO:0000313" key="11">
    <source>
        <dbReference type="Proteomes" id="UP000001366"/>
    </source>
</evidence>
<dbReference type="eggNOG" id="COG1651">
    <property type="taxonomic scope" value="Bacteria"/>
</dbReference>
<dbReference type="Proteomes" id="UP000001366">
    <property type="component" value="Plasmid unnamed"/>
</dbReference>
<keyword evidence="10" id="KW-0614">Plasmid</keyword>
<dbReference type="PaxDb" id="123214-PERMA_A0039"/>
<accession>C0QUW8</accession>
<sequence length="222" mass="24837">MKNSILGLLACFSFSFAGVLEQTGAKIVEEKDLGDISQIVIQFPDGRKEVGYITKDNKYLIIGNVIDAKTGENITAKKYRELDKVDVSKVPLDEAVKLKFGKGTKKLIMVADPDCPFCKKAYQYLKNKDVEVYLFLFPLNIHPQAYDKSVKILCSKDPAKAYDKVESGNQLQVSKCKEGEDKLKRHILIANKLGVRGTPLFIDMQGHKINGLNIPELEEALK</sequence>
<proteinExistence type="inferred from homology"/>
<evidence type="ECO:0000259" key="9">
    <source>
        <dbReference type="Pfam" id="PF13098"/>
    </source>
</evidence>
<name>C0QUW8_PERMH</name>
<dbReference type="InterPro" id="IPR033954">
    <property type="entry name" value="DiS-bond_Isoase_DsbC/G"/>
</dbReference>
<comment type="subcellular location">
    <subcellularLocation>
        <location evidence="1">Periplasm</location>
    </subcellularLocation>
</comment>
<dbReference type="EMBL" id="CP001231">
    <property type="protein sequence ID" value="ACO05010.1"/>
    <property type="molecule type" value="Genomic_DNA"/>
</dbReference>
<dbReference type="Gene3D" id="3.40.30.10">
    <property type="entry name" value="Glutaredoxin"/>
    <property type="match status" value="1"/>
</dbReference>
<dbReference type="Pfam" id="PF13098">
    <property type="entry name" value="Thioredoxin_2"/>
    <property type="match status" value="1"/>
</dbReference>
<organism evidence="10 11">
    <name type="scientific">Persephonella marina (strain DSM 14350 / EX-H1)</name>
    <dbReference type="NCBI Taxonomy" id="123214"/>
    <lineage>
        <taxon>Bacteria</taxon>
        <taxon>Pseudomonadati</taxon>
        <taxon>Aquificota</taxon>
        <taxon>Aquificia</taxon>
        <taxon>Aquificales</taxon>
        <taxon>Hydrogenothermaceae</taxon>
        <taxon>Persephonella</taxon>
    </lineage>
</organism>
<dbReference type="PANTHER" id="PTHR35272:SF3">
    <property type="entry name" value="THIOL:DISULFIDE INTERCHANGE PROTEIN DSBC"/>
    <property type="match status" value="1"/>
</dbReference>
<feature type="signal peptide" evidence="7">
    <location>
        <begin position="1"/>
        <end position="17"/>
    </location>
</feature>
<dbReference type="SUPFAM" id="SSF52833">
    <property type="entry name" value="Thioredoxin-like"/>
    <property type="match status" value="1"/>
</dbReference>
<dbReference type="InterPro" id="IPR018950">
    <property type="entry name" value="DiS-bond_isomerase_DsbC/G_N"/>
</dbReference>
<dbReference type="PANTHER" id="PTHR35272">
    <property type="entry name" value="THIOL:DISULFIDE INTERCHANGE PROTEIN DSBC-RELATED"/>
    <property type="match status" value="1"/>
</dbReference>
<feature type="domain" description="Disulphide bond isomerase DsbC/G N-terminal" evidence="8">
    <location>
        <begin position="48"/>
        <end position="76"/>
    </location>
</feature>
<evidence type="ECO:0000256" key="4">
    <source>
        <dbReference type="ARBA" id="ARBA00022764"/>
    </source>
</evidence>
<evidence type="ECO:0000256" key="5">
    <source>
        <dbReference type="ARBA" id="ARBA00023157"/>
    </source>
</evidence>
<reference evidence="10 11" key="1">
    <citation type="journal article" date="2009" name="J. Bacteriol.">
        <title>Complete and draft genome sequences of six members of the Aquificales.</title>
        <authorList>
            <person name="Reysenbach A.L."/>
            <person name="Hamamura N."/>
            <person name="Podar M."/>
            <person name="Griffiths E."/>
            <person name="Ferreira S."/>
            <person name="Hochstein R."/>
            <person name="Heidelberg J."/>
            <person name="Johnson J."/>
            <person name="Mead D."/>
            <person name="Pohorille A."/>
            <person name="Sarmiento M."/>
            <person name="Schweighofer K."/>
            <person name="Seshadri R."/>
            <person name="Voytek M.A."/>
        </authorList>
    </citation>
    <scope>NUCLEOTIDE SEQUENCE [LARGE SCALE GENOMIC DNA]</scope>
    <source>
        <strain evidence="11">DSM 14350 / EX-H1</strain>
        <plasmid evidence="11">pPERMA01</plasmid>
    </source>
</reference>
<protein>
    <submittedName>
        <fullName evidence="10">Thiol:disulfide interchange protein</fullName>
    </submittedName>
</protein>
<comment type="similarity">
    <text evidence="2">Belongs to the thioredoxin family. DsbC subfamily.</text>
</comment>
<feature type="domain" description="Thioredoxin-like fold" evidence="9">
    <location>
        <begin position="101"/>
        <end position="212"/>
    </location>
</feature>
<evidence type="ECO:0000256" key="6">
    <source>
        <dbReference type="ARBA" id="ARBA00023284"/>
    </source>
</evidence>
<keyword evidence="4" id="KW-0574">Periplasm</keyword>
<evidence type="ECO:0000256" key="7">
    <source>
        <dbReference type="SAM" id="SignalP"/>
    </source>
</evidence>
<evidence type="ECO:0000313" key="10">
    <source>
        <dbReference type="EMBL" id="ACO05010.1"/>
    </source>
</evidence>
<evidence type="ECO:0000256" key="2">
    <source>
        <dbReference type="ARBA" id="ARBA00009813"/>
    </source>
</evidence>
<dbReference type="GO" id="GO:0042597">
    <property type="term" value="C:periplasmic space"/>
    <property type="evidence" value="ECO:0007669"/>
    <property type="project" value="UniProtKB-SubCell"/>
</dbReference>
<geneLocation type="plasmid" evidence="11">
    <name>pPERMA01</name>
</geneLocation>
<dbReference type="InterPro" id="IPR009094">
    <property type="entry name" value="DiS-bond_isomerase_DsbC/G_N_sf"/>
</dbReference>
<dbReference type="Pfam" id="PF10411">
    <property type="entry name" value="DsbC_N"/>
    <property type="match status" value="1"/>
</dbReference>
<keyword evidence="11" id="KW-1185">Reference proteome</keyword>